<sequence>MLGKLDDYLRFQETALALRAQRQEILASNIANADTPNYKARDFDFQGALQDALTKQSSPPGVLATTNARHIPRGTPDGNTLPDGTQVQYRTPTQNTVDGNTVDMDVERAQFADNALRYEAGVTVLNQQIRAMLAAVQGGQ</sequence>
<protein>
    <recommendedName>
        <fullName evidence="3 6">Flagellar basal body rod protein FlgB</fullName>
    </recommendedName>
</protein>
<evidence type="ECO:0000256" key="6">
    <source>
        <dbReference type="PIRNR" id="PIRNR002889"/>
    </source>
</evidence>
<feature type="compositionally biased region" description="Polar residues" evidence="7">
    <location>
        <begin position="82"/>
        <end position="99"/>
    </location>
</feature>
<proteinExistence type="inferred from homology"/>
<evidence type="ECO:0000256" key="7">
    <source>
        <dbReference type="SAM" id="MobiDB-lite"/>
    </source>
</evidence>
<keyword evidence="10" id="KW-1185">Reference proteome</keyword>
<dbReference type="RefSeq" id="WP_258854798.1">
    <property type="nucleotide sequence ID" value="NZ_JANUGV010000001.1"/>
</dbReference>
<dbReference type="PROSITE" id="PS00588">
    <property type="entry name" value="FLAGELLA_BB_ROD"/>
    <property type="match status" value="1"/>
</dbReference>
<feature type="region of interest" description="Disordered" evidence="7">
    <location>
        <begin position="55"/>
        <end position="99"/>
    </location>
</feature>
<gene>
    <name evidence="9" type="primary">flgB</name>
    <name evidence="9" type="ORF">NX773_02440</name>
</gene>
<comment type="function">
    <text evidence="5 6">Structural component of flagellum, the bacterial motility apparatus. Part of the rod structure of flagellar basal body.</text>
</comment>
<evidence type="ECO:0000313" key="10">
    <source>
        <dbReference type="Proteomes" id="UP001205861"/>
    </source>
</evidence>
<dbReference type="PANTHER" id="PTHR30435">
    <property type="entry name" value="FLAGELLAR PROTEIN"/>
    <property type="match status" value="1"/>
</dbReference>
<dbReference type="PIRSF" id="PIRSF002889">
    <property type="entry name" value="Rod_FlgB"/>
    <property type="match status" value="1"/>
</dbReference>
<evidence type="ECO:0000259" key="8">
    <source>
        <dbReference type="Pfam" id="PF00460"/>
    </source>
</evidence>
<keyword evidence="9" id="KW-0966">Cell projection</keyword>
<dbReference type="EMBL" id="JANUGV010000001">
    <property type="protein sequence ID" value="MCS0607022.1"/>
    <property type="molecule type" value="Genomic_DNA"/>
</dbReference>
<name>A0ABT2BEV2_9BURK</name>
<keyword evidence="4 6" id="KW-0975">Bacterial flagellum</keyword>
<feature type="compositionally biased region" description="Polar residues" evidence="7">
    <location>
        <begin position="55"/>
        <end position="68"/>
    </location>
</feature>
<organism evidence="9 10">
    <name type="scientific">Massilia solisilvae</name>
    <dbReference type="NCBI Taxonomy" id="1811225"/>
    <lineage>
        <taxon>Bacteria</taxon>
        <taxon>Pseudomonadati</taxon>
        <taxon>Pseudomonadota</taxon>
        <taxon>Betaproteobacteria</taxon>
        <taxon>Burkholderiales</taxon>
        <taxon>Oxalobacteraceae</taxon>
        <taxon>Telluria group</taxon>
        <taxon>Massilia</taxon>
    </lineage>
</organism>
<dbReference type="PANTHER" id="PTHR30435:SF12">
    <property type="entry name" value="FLAGELLAR BASAL BODY ROD PROTEIN FLGB"/>
    <property type="match status" value="1"/>
</dbReference>
<accession>A0ABT2BEV2</accession>
<evidence type="ECO:0000313" key="9">
    <source>
        <dbReference type="EMBL" id="MCS0607022.1"/>
    </source>
</evidence>
<dbReference type="Pfam" id="PF00460">
    <property type="entry name" value="Flg_bb_rod"/>
    <property type="match status" value="1"/>
</dbReference>
<evidence type="ECO:0000256" key="2">
    <source>
        <dbReference type="ARBA" id="ARBA00009677"/>
    </source>
</evidence>
<dbReference type="NCBIfam" id="TIGR01396">
    <property type="entry name" value="FlgB"/>
    <property type="match status" value="1"/>
</dbReference>
<keyword evidence="9" id="KW-0282">Flagellum</keyword>
<comment type="caution">
    <text evidence="9">The sequence shown here is derived from an EMBL/GenBank/DDBJ whole genome shotgun (WGS) entry which is preliminary data.</text>
</comment>
<evidence type="ECO:0000256" key="1">
    <source>
        <dbReference type="ARBA" id="ARBA00004117"/>
    </source>
</evidence>
<comment type="similarity">
    <text evidence="2 6">Belongs to the flagella basal body rod proteins family.</text>
</comment>
<evidence type="ECO:0000256" key="5">
    <source>
        <dbReference type="ARBA" id="ARBA00024934"/>
    </source>
</evidence>
<dbReference type="InterPro" id="IPR006300">
    <property type="entry name" value="FlgB"/>
</dbReference>
<dbReference type="Proteomes" id="UP001205861">
    <property type="component" value="Unassembled WGS sequence"/>
</dbReference>
<dbReference type="InterPro" id="IPR001444">
    <property type="entry name" value="Flag_bb_rod_N"/>
</dbReference>
<reference evidence="9 10" key="1">
    <citation type="submission" date="2022-08" db="EMBL/GenBank/DDBJ databases">
        <title>Reclassification of Massilia species as members of the genera Telluria, Duganella, Pseudoduganella, Mokoshia gen. nov. and Zemynaea gen. nov. using orthogonal and non-orthogonal genome-based approaches.</title>
        <authorList>
            <person name="Bowman J.P."/>
        </authorList>
    </citation>
    <scope>NUCLEOTIDE SEQUENCE [LARGE SCALE GENOMIC DNA]</scope>
    <source>
        <strain evidence="9 10">JCM 31607</strain>
    </source>
</reference>
<evidence type="ECO:0000256" key="3">
    <source>
        <dbReference type="ARBA" id="ARBA00014376"/>
    </source>
</evidence>
<feature type="domain" description="Flagellar basal body rod protein N-terminal" evidence="8">
    <location>
        <begin position="9"/>
        <end position="39"/>
    </location>
</feature>
<evidence type="ECO:0000256" key="4">
    <source>
        <dbReference type="ARBA" id="ARBA00023143"/>
    </source>
</evidence>
<keyword evidence="9" id="KW-0969">Cilium</keyword>
<dbReference type="InterPro" id="IPR019776">
    <property type="entry name" value="Flagellar_basal_body_rod_CS"/>
</dbReference>
<comment type="subcellular location">
    <subcellularLocation>
        <location evidence="1 6">Bacterial flagellum basal body</location>
    </subcellularLocation>
</comment>
<comment type="subunit">
    <text evidence="6">The basal body constitutes a major portion of the flagellar organelle and consists of a number of rings mounted on a central rod.</text>
</comment>